<feature type="domain" description="Methyltransferase type 11" evidence="1">
    <location>
        <begin position="2"/>
        <end position="65"/>
    </location>
</feature>
<accession>A0AAD9N363</accession>
<keyword evidence="3" id="KW-1185">Reference proteome</keyword>
<comment type="caution">
    <text evidence="2">The sequence shown here is derived from an EMBL/GenBank/DDBJ whole genome shotgun (WGS) entry which is preliminary data.</text>
</comment>
<dbReference type="InterPro" id="IPR013216">
    <property type="entry name" value="Methyltransf_11"/>
</dbReference>
<proteinExistence type="predicted"/>
<dbReference type="SUPFAM" id="SSF53335">
    <property type="entry name" value="S-adenosyl-L-methionine-dependent methyltransferases"/>
    <property type="match status" value="1"/>
</dbReference>
<evidence type="ECO:0000313" key="2">
    <source>
        <dbReference type="EMBL" id="KAK2155020.1"/>
    </source>
</evidence>
<reference evidence="2" key="1">
    <citation type="journal article" date="2023" name="Mol. Biol. Evol.">
        <title>Third-Generation Sequencing Reveals the Adaptive Role of the Epigenome in Three Deep-Sea Polychaetes.</title>
        <authorList>
            <person name="Perez M."/>
            <person name="Aroh O."/>
            <person name="Sun Y."/>
            <person name="Lan Y."/>
            <person name="Juniper S.K."/>
            <person name="Young C.R."/>
            <person name="Angers B."/>
            <person name="Qian P.Y."/>
        </authorList>
    </citation>
    <scope>NUCLEOTIDE SEQUENCE</scope>
    <source>
        <strain evidence="2">P08H-3</strain>
    </source>
</reference>
<dbReference type="InterPro" id="IPR029063">
    <property type="entry name" value="SAM-dependent_MTases_sf"/>
</dbReference>
<dbReference type="AlphaFoldDB" id="A0AAD9N363"/>
<dbReference type="Gene3D" id="3.40.50.150">
    <property type="entry name" value="Vaccinia Virus protein VP39"/>
    <property type="match status" value="1"/>
</dbReference>
<dbReference type="Pfam" id="PF08241">
    <property type="entry name" value="Methyltransf_11"/>
    <property type="match status" value="1"/>
</dbReference>
<gene>
    <name evidence="2" type="ORF">LSH36_251g04056</name>
</gene>
<evidence type="ECO:0000259" key="1">
    <source>
        <dbReference type="Pfam" id="PF08241"/>
    </source>
</evidence>
<dbReference type="GO" id="GO:0008757">
    <property type="term" value="F:S-adenosylmethionine-dependent methyltransferase activity"/>
    <property type="evidence" value="ECO:0007669"/>
    <property type="project" value="InterPro"/>
</dbReference>
<organism evidence="2 3">
    <name type="scientific">Paralvinella palmiformis</name>
    <dbReference type="NCBI Taxonomy" id="53620"/>
    <lineage>
        <taxon>Eukaryota</taxon>
        <taxon>Metazoa</taxon>
        <taxon>Spiralia</taxon>
        <taxon>Lophotrochozoa</taxon>
        <taxon>Annelida</taxon>
        <taxon>Polychaeta</taxon>
        <taxon>Sedentaria</taxon>
        <taxon>Canalipalpata</taxon>
        <taxon>Terebellida</taxon>
        <taxon>Terebelliformia</taxon>
        <taxon>Alvinellidae</taxon>
        <taxon>Paralvinella</taxon>
    </lineage>
</organism>
<evidence type="ECO:0000313" key="3">
    <source>
        <dbReference type="Proteomes" id="UP001208570"/>
    </source>
</evidence>
<dbReference type="CDD" id="cd02440">
    <property type="entry name" value="AdoMet_MTases"/>
    <property type="match status" value="1"/>
</dbReference>
<sequence>MLSKAEEKRVYRNIYAGKVGDGESIPTDDDTYDGAIAAGCLLPGHMPVDAMLEIIRVVKPGGIIVNVMREEFTWISAQCDVRCPFAQWQREGKWDIIEWAIPESKYFCDKDALVHVYRVCSKQQNDG</sequence>
<name>A0AAD9N363_9ANNE</name>
<protein>
    <recommendedName>
        <fullName evidence="1">Methyltransferase type 11 domain-containing protein</fullName>
    </recommendedName>
</protein>
<dbReference type="EMBL" id="JAODUP010000251">
    <property type="protein sequence ID" value="KAK2155020.1"/>
    <property type="molecule type" value="Genomic_DNA"/>
</dbReference>
<dbReference type="Proteomes" id="UP001208570">
    <property type="component" value="Unassembled WGS sequence"/>
</dbReference>